<keyword evidence="1 12" id="KW-0639">Primosome</keyword>
<dbReference type="InterPro" id="IPR014001">
    <property type="entry name" value="Helicase_ATP-bd"/>
</dbReference>
<keyword evidence="3 12" id="KW-0479">Metal-binding</keyword>
<evidence type="ECO:0000259" key="13">
    <source>
        <dbReference type="PROSITE" id="PS51192"/>
    </source>
</evidence>
<dbReference type="Pfam" id="PF00271">
    <property type="entry name" value="Helicase_C"/>
    <property type="match status" value="1"/>
</dbReference>
<organism evidence="14 15">
    <name type="scientific">Thermoflexus hugenholtzii JAD2</name>
    <dbReference type="NCBI Taxonomy" id="877466"/>
    <lineage>
        <taxon>Bacteria</taxon>
        <taxon>Bacillati</taxon>
        <taxon>Chloroflexota</taxon>
        <taxon>Thermoflexia</taxon>
        <taxon>Thermoflexales</taxon>
        <taxon>Thermoflexaceae</taxon>
        <taxon>Thermoflexus</taxon>
    </lineage>
</organism>
<feature type="binding site" evidence="12">
    <location>
        <position position="619"/>
    </location>
    <ligand>
        <name>Zn(2+)</name>
        <dbReference type="ChEBI" id="CHEBI:29105"/>
        <label>1</label>
    </ligand>
</feature>
<dbReference type="HAMAP" id="MF_00983">
    <property type="entry name" value="PriA"/>
    <property type="match status" value="1"/>
</dbReference>
<keyword evidence="10 12" id="KW-0413">Isomerase</keyword>
<comment type="catalytic activity">
    <reaction evidence="11 12">
        <text>ATP + H2O = ADP + phosphate + H(+)</text>
        <dbReference type="Rhea" id="RHEA:13065"/>
        <dbReference type="ChEBI" id="CHEBI:15377"/>
        <dbReference type="ChEBI" id="CHEBI:15378"/>
        <dbReference type="ChEBI" id="CHEBI:30616"/>
        <dbReference type="ChEBI" id="CHEBI:43474"/>
        <dbReference type="ChEBI" id="CHEBI:456216"/>
        <dbReference type="EC" id="5.6.2.4"/>
    </reaction>
</comment>
<comment type="catalytic activity">
    <reaction evidence="12">
        <text>Couples ATP hydrolysis with the unwinding of duplex DNA by translocating in the 3'-5' direction.</text>
        <dbReference type="EC" id="5.6.2.4"/>
    </reaction>
</comment>
<dbReference type="GO" id="GO:0005524">
    <property type="term" value="F:ATP binding"/>
    <property type="evidence" value="ECO:0007669"/>
    <property type="project" value="UniProtKB-UniRule"/>
</dbReference>
<dbReference type="Pfam" id="PF17764">
    <property type="entry name" value="PriA_3primeBD"/>
    <property type="match status" value="1"/>
</dbReference>
<evidence type="ECO:0000256" key="8">
    <source>
        <dbReference type="ARBA" id="ARBA00022840"/>
    </source>
</evidence>
<dbReference type="CDD" id="cd18804">
    <property type="entry name" value="SF2_C_priA"/>
    <property type="match status" value="1"/>
</dbReference>
<feature type="binding site" evidence="12">
    <location>
        <position position="606"/>
    </location>
    <ligand>
        <name>Zn(2+)</name>
        <dbReference type="ChEBI" id="CHEBI:29105"/>
        <label>2</label>
    </ligand>
</feature>
<keyword evidence="8 12" id="KW-0067">ATP-binding</keyword>
<dbReference type="GO" id="GO:0006269">
    <property type="term" value="P:DNA replication, synthesis of primer"/>
    <property type="evidence" value="ECO:0007669"/>
    <property type="project" value="UniProtKB-KW"/>
</dbReference>
<dbReference type="PROSITE" id="PS51192">
    <property type="entry name" value="HELICASE_ATP_BIND_1"/>
    <property type="match status" value="1"/>
</dbReference>
<dbReference type="Proteomes" id="UP000197025">
    <property type="component" value="Unassembled WGS sequence"/>
</dbReference>
<feature type="binding site" evidence="12">
    <location>
        <position position="603"/>
    </location>
    <ligand>
        <name>Zn(2+)</name>
        <dbReference type="ChEBI" id="CHEBI:29105"/>
        <label>2</label>
    </ligand>
</feature>
<evidence type="ECO:0000256" key="6">
    <source>
        <dbReference type="ARBA" id="ARBA00022806"/>
    </source>
</evidence>
<dbReference type="GO" id="GO:0006302">
    <property type="term" value="P:double-strand break repair"/>
    <property type="evidence" value="ECO:0007669"/>
    <property type="project" value="InterPro"/>
</dbReference>
<dbReference type="InterPro" id="IPR041222">
    <property type="entry name" value="PriA_3primeBD"/>
</dbReference>
<dbReference type="GO" id="GO:0016887">
    <property type="term" value="F:ATP hydrolysis activity"/>
    <property type="evidence" value="ECO:0007669"/>
    <property type="project" value="RHEA"/>
</dbReference>
<dbReference type="InterPro" id="IPR011545">
    <property type="entry name" value="DEAD/DEAH_box_helicase_dom"/>
</dbReference>
<evidence type="ECO:0000256" key="9">
    <source>
        <dbReference type="ARBA" id="ARBA00023125"/>
    </source>
</evidence>
<keyword evidence="9 12" id="KW-0238">DNA-binding</keyword>
<dbReference type="SUPFAM" id="SSF52540">
    <property type="entry name" value="P-loop containing nucleoside triphosphate hydrolases"/>
    <property type="match status" value="2"/>
</dbReference>
<dbReference type="PANTHER" id="PTHR30580:SF0">
    <property type="entry name" value="PRIMOSOMAL PROTEIN N"/>
    <property type="match status" value="1"/>
</dbReference>
<dbReference type="GO" id="GO:0043138">
    <property type="term" value="F:3'-5' DNA helicase activity"/>
    <property type="evidence" value="ECO:0007669"/>
    <property type="project" value="UniProtKB-EC"/>
</dbReference>
<dbReference type="GO" id="GO:1990077">
    <property type="term" value="C:primosome complex"/>
    <property type="evidence" value="ECO:0007669"/>
    <property type="project" value="UniProtKB-UniRule"/>
</dbReference>
<dbReference type="PANTHER" id="PTHR30580">
    <property type="entry name" value="PRIMOSOMAL PROTEIN N"/>
    <property type="match status" value="1"/>
</dbReference>
<evidence type="ECO:0000313" key="14">
    <source>
        <dbReference type="EMBL" id="SNB75121.1"/>
    </source>
</evidence>
<feature type="binding site" evidence="12">
    <location>
        <position position="576"/>
    </location>
    <ligand>
        <name>Zn(2+)</name>
        <dbReference type="ChEBI" id="CHEBI:29105"/>
        <label>1</label>
    </ligand>
</feature>
<dbReference type="InterPro" id="IPR027417">
    <property type="entry name" value="P-loop_NTPase"/>
</dbReference>
<dbReference type="GO" id="GO:0006270">
    <property type="term" value="P:DNA replication initiation"/>
    <property type="evidence" value="ECO:0007669"/>
    <property type="project" value="TreeGrafter"/>
</dbReference>
<evidence type="ECO:0000313" key="15">
    <source>
        <dbReference type="Proteomes" id="UP000197025"/>
    </source>
</evidence>
<keyword evidence="15" id="KW-1185">Reference proteome</keyword>
<dbReference type="GO" id="GO:0006310">
    <property type="term" value="P:DNA recombination"/>
    <property type="evidence" value="ECO:0007669"/>
    <property type="project" value="InterPro"/>
</dbReference>
<feature type="binding site" evidence="12">
    <location>
        <position position="579"/>
    </location>
    <ligand>
        <name>Zn(2+)</name>
        <dbReference type="ChEBI" id="CHEBI:29105"/>
        <label>1</label>
    </ligand>
</feature>
<proteinExistence type="inferred from homology"/>
<dbReference type="GO" id="GO:0003677">
    <property type="term" value="F:DNA binding"/>
    <property type="evidence" value="ECO:0007669"/>
    <property type="project" value="UniProtKB-UniRule"/>
</dbReference>
<dbReference type="InterPro" id="IPR001650">
    <property type="entry name" value="Helicase_C-like"/>
</dbReference>
<keyword evidence="4 12" id="KW-0547">Nucleotide-binding</keyword>
<accession>A0A212RRE0</accession>
<evidence type="ECO:0000256" key="5">
    <source>
        <dbReference type="ARBA" id="ARBA00022801"/>
    </source>
</evidence>
<evidence type="ECO:0000256" key="7">
    <source>
        <dbReference type="ARBA" id="ARBA00022833"/>
    </source>
</evidence>
<feature type="binding site" evidence="12">
    <location>
        <position position="588"/>
    </location>
    <ligand>
        <name>Zn(2+)</name>
        <dbReference type="ChEBI" id="CHEBI:29105"/>
        <label>2</label>
    </ligand>
</feature>
<gene>
    <name evidence="12" type="primary">priA</name>
    <name evidence="14" type="ORF">SAMN02746019_00018600</name>
</gene>
<dbReference type="FunCoup" id="A0A212RRE0">
    <property type="interactions" value="370"/>
</dbReference>
<comment type="cofactor">
    <cofactor evidence="12">
        <name>Zn(2+)</name>
        <dbReference type="ChEBI" id="CHEBI:29105"/>
    </cofactor>
    <text evidence="12">Binds 2 zinc ions per subunit.</text>
</comment>
<keyword evidence="2 12" id="KW-0235">DNA replication</keyword>
<dbReference type="Gene3D" id="3.40.1440.60">
    <property type="entry name" value="PriA, 3(prime) DNA-binding domain"/>
    <property type="match status" value="1"/>
</dbReference>
<dbReference type="Pfam" id="PF18074">
    <property type="entry name" value="PriA_C"/>
    <property type="match status" value="1"/>
</dbReference>
<evidence type="ECO:0000256" key="4">
    <source>
        <dbReference type="ARBA" id="ARBA00022741"/>
    </source>
</evidence>
<dbReference type="OrthoDB" id="9759544at2"/>
<keyword evidence="6 12" id="KW-0347">Helicase</keyword>
<dbReference type="SMART" id="SM00487">
    <property type="entry name" value="DEXDc"/>
    <property type="match status" value="1"/>
</dbReference>
<comment type="function">
    <text evidence="12">Initiates the restart of stalled replication forks, which reloads the replicative helicase on sites other than the origin of replication. Recognizes and binds to abandoned replication forks and remodels them to uncover a helicase loading site. Promotes assembly of the primosome at these replication forks.</text>
</comment>
<reference evidence="15" key="1">
    <citation type="submission" date="2017-06" db="EMBL/GenBank/DDBJ databases">
        <authorList>
            <person name="Varghese N."/>
            <person name="Submissions S."/>
        </authorList>
    </citation>
    <scope>NUCLEOTIDE SEQUENCE [LARGE SCALE GENOMIC DNA]</scope>
    <source>
        <strain evidence="15">JAD2</strain>
    </source>
</reference>
<protein>
    <recommendedName>
        <fullName evidence="12">Replication restart protein PriA</fullName>
    </recommendedName>
    <alternativeName>
        <fullName evidence="12">ATP-dependent DNA helicase PriA</fullName>
        <ecNumber evidence="12">5.6.2.4</ecNumber>
    </alternativeName>
    <alternativeName>
        <fullName evidence="12">DNA 3'-5' helicase PriA</fullName>
    </alternativeName>
</protein>
<evidence type="ECO:0000256" key="2">
    <source>
        <dbReference type="ARBA" id="ARBA00022705"/>
    </source>
</evidence>
<evidence type="ECO:0000256" key="3">
    <source>
        <dbReference type="ARBA" id="ARBA00022723"/>
    </source>
</evidence>
<dbReference type="AlphaFoldDB" id="A0A212RRE0"/>
<dbReference type="RefSeq" id="WP_088572380.1">
    <property type="nucleotide sequence ID" value="NZ_FYEK01000075.1"/>
</dbReference>
<keyword evidence="7 12" id="KW-0862">Zinc</keyword>
<dbReference type="GO" id="GO:0008270">
    <property type="term" value="F:zinc ion binding"/>
    <property type="evidence" value="ECO:0007669"/>
    <property type="project" value="UniProtKB-UniRule"/>
</dbReference>
<feature type="binding site" evidence="12">
    <location>
        <position position="616"/>
    </location>
    <ligand>
        <name>Zn(2+)</name>
        <dbReference type="ChEBI" id="CHEBI:29105"/>
        <label>1</label>
    </ligand>
</feature>
<evidence type="ECO:0000256" key="10">
    <source>
        <dbReference type="ARBA" id="ARBA00023235"/>
    </source>
</evidence>
<dbReference type="NCBIfam" id="TIGR00595">
    <property type="entry name" value="priA"/>
    <property type="match status" value="1"/>
</dbReference>
<keyword evidence="5 12" id="KW-0378">Hydrolase</keyword>
<feature type="binding site" evidence="12">
    <location>
        <position position="585"/>
    </location>
    <ligand>
        <name>Zn(2+)</name>
        <dbReference type="ChEBI" id="CHEBI:29105"/>
        <label>2</label>
    </ligand>
</feature>
<evidence type="ECO:0000256" key="1">
    <source>
        <dbReference type="ARBA" id="ARBA00022515"/>
    </source>
</evidence>
<evidence type="ECO:0000256" key="12">
    <source>
        <dbReference type="HAMAP-Rule" id="MF_00983"/>
    </source>
</evidence>
<dbReference type="InParanoid" id="A0A212RRE0"/>
<comment type="similarity">
    <text evidence="12">Belongs to the helicase family. PriA subfamily.</text>
</comment>
<dbReference type="FunFam" id="3.40.50.300:FF:000489">
    <property type="entry name" value="Primosome assembly protein PriA"/>
    <property type="match status" value="1"/>
</dbReference>
<comment type="subunit">
    <text evidence="12">Component of the replication restart primosome.</text>
</comment>
<dbReference type="Pfam" id="PF00270">
    <property type="entry name" value="DEAD"/>
    <property type="match status" value="1"/>
</dbReference>
<dbReference type="InterPro" id="IPR005259">
    <property type="entry name" value="PriA"/>
</dbReference>
<feature type="domain" description="Helicase ATP-binding" evidence="13">
    <location>
        <begin position="313"/>
        <end position="486"/>
    </location>
</feature>
<dbReference type="InterPro" id="IPR042115">
    <property type="entry name" value="PriA_3primeBD_sf"/>
</dbReference>
<name>A0A212RRE0_9CHLR</name>
<dbReference type="Gene3D" id="3.40.50.300">
    <property type="entry name" value="P-loop containing nucleotide triphosphate hydrolases"/>
    <property type="match status" value="2"/>
</dbReference>
<dbReference type="InterPro" id="IPR041236">
    <property type="entry name" value="PriA_C"/>
</dbReference>
<dbReference type="EC" id="5.6.2.4" evidence="12"/>
<evidence type="ECO:0000256" key="11">
    <source>
        <dbReference type="ARBA" id="ARBA00048988"/>
    </source>
</evidence>
<sequence length="863" mass="96633">MSLEIAVLAAGAAYAGGVFLYEEPEGLNGHLRPGHLVLVPFGRGERPEPGVVWRRLAGKPSEGRGPDEEERGVRPRRRVIRLLDEEPVLDPMRLEWAAWLSRTYLAPLSECLRLMIPAGLIPRREPVYERCAPEGARGGLEHAVAVSFAEQVLLAALAEGPLAHSEVHAILRDFPLAERQRALRRLLERGWIRRSWRIREGRPPTLRMIRLKEEGILQALREGGIRLGRRGEIVARRRRLLERLQEAGRPLPADWLQAETGCTPADLRQLTRWGIIEPVERPIWEAADPYPVPEEPPPLTSDQALAWRAIERALKVGRFHAFLLHGITGSGKTELYLQAVAETLRRGKGALILVPELALTPQTARRFEARFPGQVAVWTGGMSPAQERAIWERIRRRQARVVVGTRSALFVPVPDLGLIVIDEAHDPSYKQDLRPEIPYRIPAYHAVDAAMALARALEAVVILGTATPSIELRYQAEHGLLEELRLPRRFLGYRPRLAAQARHFGASLEGFVETEAEALTSGLPPVEVVDMRQELKAGNTGIFSRALERALDQVLRRGQQAILFLNRRGAAPFVFCRDCGHLMRCSQCDLPLAEHLHPTRWVCHHCGAVEPPVARCPHCGSRRLKGMGIGTQAVEEAVRRRWPAARVLRWDLDTAPTRAAHALIWRRFADGEADVLIGTQVLTKGLDLPLVTLVGVILADVGLGLPDFRAAERTFQLLIQVAGRAGRGLFGGRVIFQTYRPDHPAVAAAARYDLDGFYRGEVAFRKAHGYPPFARLVRLLYWHAEAERAREAAERLGEALRHHLMAKGAPPSAMIGPAPCYFSRLRGLYRWHILLRGPDPVAWLRDFPLPPEWRVDVDPLEVL</sequence>
<dbReference type="EMBL" id="FYEK01000075">
    <property type="protein sequence ID" value="SNB75121.1"/>
    <property type="molecule type" value="Genomic_DNA"/>
</dbReference>